<comment type="caution">
    <text evidence="1">The sequence shown here is derived from an EMBL/GenBank/DDBJ whole genome shotgun (WGS) entry which is preliminary data.</text>
</comment>
<dbReference type="EMBL" id="WWTN01000026">
    <property type="protein sequence ID" value="MZH56921.1"/>
    <property type="molecule type" value="Genomic_DNA"/>
</dbReference>
<accession>A0AB36B822</accession>
<dbReference type="Proteomes" id="UP000604383">
    <property type="component" value="Unassembled WGS sequence"/>
</dbReference>
<proteinExistence type="predicted"/>
<sequence>MDDMQTQLLSASLQMELECSRCMFKPFLHYSIWIGIAISKPVFHIGKTGGGLQGILHAFLDAFLYFNRRNSYSAIKKQAAAYLFKVQEISE</sequence>
<name>A0AB36B822_CLOIN</name>
<protein>
    <submittedName>
        <fullName evidence="1">Uncharacterized protein</fullName>
    </submittedName>
</protein>
<evidence type="ECO:0000313" key="1">
    <source>
        <dbReference type="EMBL" id="MZH56921.1"/>
    </source>
</evidence>
<reference evidence="1" key="1">
    <citation type="journal article" date="2019" name="Nat. Med.">
        <title>A library of human gut bacterial isolates paired with longitudinal multiomics data enables mechanistic microbiome research.</title>
        <authorList>
            <person name="Poyet M."/>
            <person name="Groussin M."/>
            <person name="Gibbons S.M."/>
            <person name="Avila-Pacheco J."/>
            <person name="Jiang X."/>
            <person name="Kearney S.M."/>
            <person name="Perrotta A.R."/>
            <person name="Berdy B."/>
            <person name="Zhao S."/>
            <person name="Lieberman T.D."/>
            <person name="Swanson P.K."/>
            <person name="Smith M."/>
            <person name="Roesemann S."/>
            <person name="Alexander J.E."/>
            <person name="Rich S.A."/>
            <person name="Livny J."/>
            <person name="Vlamakis H."/>
            <person name="Clish C."/>
            <person name="Bullock K."/>
            <person name="Deik A."/>
            <person name="Scott J."/>
            <person name="Pierce K.A."/>
            <person name="Xavier R.J."/>
            <person name="Alm E.J."/>
        </authorList>
    </citation>
    <scope>NUCLEOTIDE SEQUENCE</scope>
    <source>
        <strain evidence="1">BIOML-A12</strain>
    </source>
</reference>
<organism evidence="1 2">
    <name type="scientific">Clostridium innocuum</name>
    <dbReference type="NCBI Taxonomy" id="1522"/>
    <lineage>
        <taxon>Bacteria</taxon>
        <taxon>Bacillati</taxon>
        <taxon>Bacillota</taxon>
        <taxon>Clostridia</taxon>
        <taxon>Eubacteriales</taxon>
        <taxon>Clostridiaceae</taxon>
        <taxon>Clostridium</taxon>
    </lineage>
</organism>
<dbReference type="AlphaFoldDB" id="A0AB36B822"/>
<evidence type="ECO:0000313" key="2">
    <source>
        <dbReference type="Proteomes" id="UP000604383"/>
    </source>
</evidence>
<gene>
    <name evidence="1" type="ORF">GT664_14490</name>
</gene>